<accession>A0ABR8KQR5</accession>
<evidence type="ECO:0000259" key="1">
    <source>
        <dbReference type="Pfam" id="PF13521"/>
    </source>
</evidence>
<proteinExistence type="predicted"/>
<protein>
    <submittedName>
        <fullName evidence="2">AAA family ATPase</fullName>
    </submittedName>
</protein>
<dbReference type="EMBL" id="JACXLC010000001">
    <property type="protein sequence ID" value="MBD2843040.1"/>
    <property type="molecule type" value="Genomic_DNA"/>
</dbReference>
<dbReference type="Pfam" id="PF13521">
    <property type="entry name" value="AAA_28"/>
    <property type="match status" value="1"/>
</dbReference>
<dbReference type="Proteomes" id="UP000635384">
    <property type="component" value="Unassembled WGS sequence"/>
</dbReference>
<gene>
    <name evidence="2" type="ORF">IB285_12325</name>
</gene>
<reference evidence="2 3" key="1">
    <citation type="submission" date="2020-09" db="EMBL/GenBank/DDBJ databases">
        <authorList>
            <person name="Yoon J.-W."/>
        </authorList>
    </citation>
    <scope>NUCLEOTIDE SEQUENCE [LARGE SCALE GENOMIC DNA]</scope>
    <source>
        <strain evidence="2 3">KMU-140</strain>
    </source>
</reference>
<feature type="domain" description="NadR/Ttd14 AAA" evidence="1">
    <location>
        <begin position="24"/>
        <end position="180"/>
    </location>
</feature>
<dbReference type="InterPro" id="IPR038727">
    <property type="entry name" value="NadR/Ttd14_AAA_dom"/>
</dbReference>
<evidence type="ECO:0000313" key="2">
    <source>
        <dbReference type="EMBL" id="MBD2843040.1"/>
    </source>
</evidence>
<name>A0ABR8KQR5_9SPHN</name>
<organism evidence="2 3">
    <name type="scientific">Erythrobacter rubeus</name>
    <dbReference type="NCBI Taxonomy" id="2760803"/>
    <lineage>
        <taxon>Bacteria</taxon>
        <taxon>Pseudomonadati</taxon>
        <taxon>Pseudomonadota</taxon>
        <taxon>Alphaproteobacteria</taxon>
        <taxon>Sphingomonadales</taxon>
        <taxon>Erythrobacteraceae</taxon>
        <taxon>Erythrobacter/Porphyrobacter group</taxon>
        <taxon>Erythrobacter</taxon>
    </lineage>
</organism>
<dbReference type="SUPFAM" id="SSF52540">
    <property type="entry name" value="P-loop containing nucleoside triphosphate hydrolases"/>
    <property type="match status" value="1"/>
</dbReference>
<dbReference type="Gene3D" id="3.40.50.300">
    <property type="entry name" value="P-loop containing nucleotide triphosphate hydrolases"/>
    <property type="match status" value="1"/>
</dbReference>
<sequence>MPACCSACGSRRGFEARGIIARNILITGFSSGGKTTLLGVLARRGHTVIEEPGLRVIRADGPKPWDNLDGFITAALELAQSDLEAARESENLTFFDRGVFDALSGLASRRRVDLKELLPQPFPYSEPVFYVPPWPEIYEKTEDRQLPIEAALEEAATLKRDLEQLGIAHVEVPKVPPEQRTDFVLSVLGKQGG</sequence>
<evidence type="ECO:0000313" key="3">
    <source>
        <dbReference type="Proteomes" id="UP000635384"/>
    </source>
</evidence>
<comment type="caution">
    <text evidence="2">The sequence shown here is derived from an EMBL/GenBank/DDBJ whole genome shotgun (WGS) entry which is preliminary data.</text>
</comment>
<dbReference type="InterPro" id="IPR027417">
    <property type="entry name" value="P-loop_NTPase"/>
</dbReference>
<keyword evidence="3" id="KW-1185">Reference proteome</keyword>